<evidence type="ECO:0000259" key="2">
    <source>
        <dbReference type="Pfam" id="PF20999"/>
    </source>
</evidence>
<evidence type="ECO:0000313" key="4">
    <source>
        <dbReference type="Proteomes" id="UP001144471"/>
    </source>
</evidence>
<organism evidence="3 4">
    <name type="scientific">Propionigenium maris DSM 9537</name>
    <dbReference type="NCBI Taxonomy" id="1123000"/>
    <lineage>
        <taxon>Bacteria</taxon>
        <taxon>Fusobacteriati</taxon>
        <taxon>Fusobacteriota</taxon>
        <taxon>Fusobacteriia</taxon>
        <taxon>Fusobacteriales</taxon>
        <taxon>Fusobacteriaceae</taxon>
        <taxon>Propionigenium</taxon>
    </lineage>
</organism>
<dbReference type="Gene3D" id="4.10.1180.10">
    <property type="entry name" value="tm1086 domain"/>
    <property type="match status" value="1"/>
</dbReference>
<dbReference type="Pfam" id="PF14505">
    <property type="entry name" value="DUF4438"/>
    <property type="match status" value="1"/>
</dbReference>
<accession>A0A9W6GJL6</accession>
<dbReference type="Gene3D" id="2.40.10.170">
    <property type="match status" value="1"/>
</dbReference>
<feature type="domain" description="DUF4438" evidence="2">
    <location>
        <begin position="158"/>
        <end position="280"/>
    </location>
</feature>
<gene>
    <name evidence="3" type="ORF">PM10SUCC1_18780</name>
</gene>
<dbReference type="InterPro" id="IPR044909">
    <property type="entry name" value="TM_1086_sf"/>
</dbReference>
<proteinExistence type="predicted"/>
<comment type="caution">
    <text evidence="3">The sequence shown here is derived from an EMBL/GenBank/DDBJ whole genome shotgun (WGS) entry which is preliminary data.</text>
</comment>
<dbReference type="Pfam" id="PF20999">
    <property type="entry name" value="DUF4438_C"/>
    <property type="match status" value="1"/>
</dbReference>
<protein>
    <submittedName>
        <fullName evidence="3">DUF4438 domain-containing protein</fullName>
    </submittedName>
</protein>
<dbReference type="Proteomes" id="UP001144471">
    <property type="component" value="Unassembled WGS sequence"/>
</dbReference>
<dbReference type="InterPro" id="IPR029433">
    <property type="entry name" value="DUF4438_N"/>
</dbReference>
<keyword evidence="4" id="KW-1185">Reference proteome</keyword>
<feature type="domain" description="DUF4438" evidence="1">
    <location>
        <begin position="25"/>
        <end position="157"/>
    </location>
</feature>
<dbReference type="InterPro" id="IPR048399">
    <property type="entry name" value="DUF4438_C"/>
</dbReference>
<dbReference type="RefSeq" id="WP_281835472.1">
    <property type="nucleotide sequence ID" value="NZ_BSDY01000007.1"/>
</dbReference>
<evidence type="ECO:0000259" key="1">
    <source>
        <dbReference type="Pfam" id="PF14505"/>
    </source>
</evidence>
<dbReference type="EMBL" id="BSDY01000007">
    <property type="protein sequence ID" value="GLI56364.1"/>
    <property type="molecule type" value="Genomic_DNA"/>
</dbReference>
<name>A0A9W6GJL6_9FUSO</name>
<dbReference type="InterPro" id="IPR044910">
    <property type="entry name" value="TM_1086_SG_dom"/>
</dbReference>
<dbReference type="AlphaFoldDB" id="A0A9W6GJL6"/>
<dbReference type="Gene3D" id="2.102.30.10">
    <property type="entry name" value="tm1086 (SG structure) domain"/>
    <property type="match status" value="1"/>
</dbReference>
<sequence length="283" mass="30869">MKTNEDKLVKVSLMGEIRHPVFGSYKIDHRGVPHILPGTCGITYSHKVGDCCMDLVGDHVEPGVSIHHSSKRESDALMYLSCIGNEATVVSGDAKGAVGWVTGSHGGIENVIVDFEREDMERMIIGDRIQIKAVGQGLKIEEYPDLHIMNIDPKLLKKMKVKMEGEKLRVPVVTSIPAYLMGSGIGWPSAASGDYDIMTADEGEYRRLGLEKLRFGDFVFLENCDNTYGRGYLKGAASIGVVVHSDCVKMGHGPGVVVVMTAKRDILEAVIDPDANIANLMRV</sequence>
<reference evidence="3" key="1">
    <citation type="submission" date="2022-12" db="EMBL/GenBank/DDBJ databases">
        <title>Reference genome sequencing for broad-spectrum identification of bacterial and archaeal isolates by mass spectrometry.</title>
        <authorList>
            <person name="Sekiguchi Y."/>
            <person name="Tourlousse D.M."/>
        </authorList>
    </citation>
    <scope>NUCLEOTIDE SEQUENCE</scope>
    <source>
        <strain evidence="3">10succ1</strain>
    </source>
</reference>
<evidence type="ECO:0000313" key="3">
    <source>
        <dbReference type="EMBL" id="GLI56364.1"/>
    </source>
</evidence>